<name>A0A1H8IFH2_9BACI</name>
<sequence>MWISIKLAEVENESIVKYKKSKRKKEKTYLYKDGCLMLLQMVNDEATSENVFKIGKDLYQLENEHIVVDEKISRKKCQIYKDDKIVALERVQFKWAEEQLNNYAVDIKKLIQERIEENEEDYLDEVRKMVVSIIVYGEKYDLDYSNDPEWDHSGETYITGERFNPDDYDELKDLLDEYTGEKEPSFISGCGFFHNRYEKDFEELTREFIWSVVGEVVKSVYLDDQRFQECSRIIARSDIGRLCEDEKVIDGMVSYLSQIPELNDFIFWEVDQELQDIARDMPVKKLYEEGAELFLDENDKKYLETEKKCTQLIDKIKSMDGIKILTVVTDPFPQVFELKDGELSSPYVVNGRGHYSQFKKLIKIGMKTGGGMTIR</sequence>
<gene>
    <name evidence="1" type="ORF">SAMN05192533_11738</name>
</gene>
<dbReference type="EMBL" id="FOBW01000017">
    <property type="protein sequence ID" value="SEN67433.1"/>
    <property type="molecule type" value="Genomic_DNA"/>
</dbReference>
<dbReference type="RefSeq" id="WP_090749385.1">
    <property type="nucleotide sequence ID" value="NZ_FOBW01000017.1"/>
</dbReference>
<organism evidence="1 2">
    <name type="scientific">Mesobacillus persicus</name>
    <dbReference type="NCBI Taxonomy" id="930146"/>
    <lineage>
        <taxon>Bacteria</taxon>
        <taxon>Bacillati</taxon>
        <taxon>Bacillota</taxon>
        <taxon>Bacilli</taxon>
        <taxon>Bacillales</taxon>
        <taxon>Bacillaceae</taxon>
        <taxon>Mesobacillus</taxon>
    </lineage>
</organism>
<proteinExistence type="predicted"/>
<dbReference type="Proteomes" id="UP000198553">
    <property type="component" value="Unassembled WGS sequence"/>
</dbReference>
<protein>
    <submittedName>
        <fullName evidence="1">Uncharacterized protein</fullName>
    </submittedName>
</protein>
<dbReference type="AlphaFoldDB" id="A0A1H8IFH2"/>
<reference evidence="2" key="1">
    <citation type="submission" date="2016-10" db="EMBL/GenBank/DDBJ databases">
        <authorList>
            <person name="Varghese N."/>
            <person name="Submissions S."/>
        </authorList>
    </citation>
    <scope>NUCLEOTIDE SEQUENCE [LARGE SCALE GENOMIC DNA]</scope>
    <source>
        <strain evidence="2">B48,IBRC-M 10115,DSM 25386,CECT 8001</strain>
    </source>
</reference>
<accession>A0A1H8IFH2</accession>
<dbReference type="OrthoDB" id="2987857at2"/>
<dbReference type="STRING" id="930146.SAMN05192533_11738"/>
<keyword evidence="2" id="KW-1185">Reference proteome</keyword>
<evidence type="ECO:0000313" key="2">
    <source>
        <dbReference type="Proteomes" id="UP000198553"/>
    </source>
</evidence>
<evidence type="ECO:0000313" key="1">
    <source>
        <dbReference type="EMBL" id="SEN67433.1"/>
    </source>
</evidence>